<dbReference type="Pfam" id="PF00146">
    <property type="entry name" value="NADHdh"/>
    <property type="match status" value="1"/>
</dbReference>
<comment type="caution">
    <text evidence="6">The sequence shown here is derived from an EMBL/GenBank/DDBJ whole genome shotgun (WGS) entry which is preliminary data.</text>
</comment>
<accession>X0SH15</accession>
<protein>
    <submittedName>
        <fullName evidence="6">Uncharacterized protein</fullName>
    </submittedName>
</protein>
<feature type="transmembrane region" description="Helical" evidence="5">
    <location>
        <begin position="252"/>
        <end position="272"/>
    </location>
</feature>
<dbReference type="InterPro" id="IPR001694">
    <property type="entry name" value="NADH_UbQ_OxRdtase_su1/FPO"/>
</dbReference>
<evidence type="ECO:0000256" key="3">
    <source>
        <dbReference type="ARBA" id="ARBA00022989"/>
    </source>
</evidence>
<feature type="transmembrane region" description="Helical" evidence="5">
    <location>
        <begin position="310"/>
        <end position="333"/>
    </location>
</feature>
<comment type="subcellular location">
    <subcellularLocation>
        <location evidence="1">Membrane</location>
        <topology evidence="1">Multi-pass membrane protein</topology>
    </subcellularLocation>
</comment>
<dbReference type="PANTHER" id="PTHR11432">
    <property type="entry name" value="NADH DEHYDROGENASE SUBUNIT 1"/>
    <property type="match status" value="1"/>
</dbReference>
<evidence type="ECO:0000313" key="6">
    <source>
        <dbReference type="EMBL" id="GAF80304.1"/>
    </source>
</evidence>
<name>X0SH15_9ZZZZ</name>
<feature type="transmembrane region" description="Helical" evidence="5">
    <location>
        <begin position="278"/>
        <end position="298"/>
    </location>
</feature>
<dbReference type="HAMAP" id="MF_01350">
    <property type="entry name" value="NDH1_NuoH"/>
    <property type="match status" value="1"/>
</dbReference>
<feature type="transmembrane region" description="Helical" evidence="5">
    <location>
        <begin position="169"/>
        <end position="190"/>
    </location>
</feature>
<dbReference type="GO" id="GO:0016020">
    <property type="term" value="C:membrane"/>
    <property type="evidence" value="ECO:0007669"/>
    <property type="project" value="UniProtKB-SubCell"/>
</dbReference>
<evidence type="ECO:0000256" key="4">
    <source>
        <dbReference type="ARBA" id="ARBA00023136"/>
    </source>
</evidence>
<feature type="transmembrane region" description="Helical" evidence="5">
    <location>
        <begin position="196"/>
        <end position="215"/>
    </location>
</feature>
<organism evidence="6">
    <name type="scientific">marine sediment metagenome</name>
    <dbReference type="NCBI Taxonomy" id="412755"/>
    <lineage>
        <taxon>unclassified sequences</taxon>
        <taxon>metagenomes</taxon>
        <taxon>ecological metagenomes</taxon>
    </lineage>
</organism>
<evidence type="ECO:0000256" key="2">
    <source>
        <dbReference type="ARBA" id="ARBA00022692"/>
    </source>
</evidence>
<gene>
    <name evidence="6" type="ORF">S01H1_06328</name>
</gene>
<dbReference type="PANTHER" id="PTHR11432:SF3">
    <property type="entry name" value="NADH-UBIQUINONE OXIDOREDUCTASE CHAIN 1"/>
    <property type="match status" value="1"/>
</dbReference>
<dbReference type="GO" id="GO:0003954">
    <property type="term" value="F:NADH dehydrogenase activity"/>
    <property type="evidence" value="ECO:0007669"/>
    <property type="project" value="TreeGrafter"/>
</dbReference>
<keyword evidence="4 5" id="KW-0472">Membrane</keyword>
<evidence type="ECO:0000256" key="5">
    <source>
        <dbReference type="SAM" id="Phobius"/>
    </source>
</evidence>
<feature type="transmembrane region" description="Helical" evidence="5">
    <location>
        <begin position="20"/>
        <end position="46"/>
    </location>
</feature>
<feature type="transmembrane region" description="Helical" evidence="5">
    <location>
        <begin position="95"/>
        <end position="115"/>
    </location>
</feature>
<sequence>MTLLEQFQLWLGSIWPEWAAYITPAIIGIVVVLGFVLTTVIVFIYLERRLLGRFQIRTGPNRLGPEGIFQPIATALKVLLKEDIVPAKADKVVHWLAPVIVFAPILLIFAVVPFGKGAIFADLNVGIVYVVAISSLSTVGIYMAGWASSNKYALIAALRAVAQMVSYELPVILSILGVVLMVGSLSMNQIVESQSIPFILLQPLGFVIFFLGTVAEMNRCPFDLLEADSEIVAGYHTEYSGMKFALFYLGEYGHAVAYSGIIATLFLGGWQGPLLPPIIWFLIKIVAVFCFIVWMRATLPRLRVDQLMAFAWKCLLPLAVINLFIIAAEVLWLPESMPWIMVVLNFAFAGVLILLWSKLFTLGGGRVEV</sequence>
<dbReference type="GO" id="GO:0009060">
    <property type="term" value="P:aerobic respiration"/>
    <property type="evidence" value="ECO:0007669"/>
    <property type="project" value="TreeGrafter"/>
</dbReference>
<proteinExistence type="inferred from homology"/>
<keyword evidence="3 5" id="KW-1133">Transmembrane helix</keyword>
<dbReference type="AlphaFoldDB" id="X0SH15"/>
<keyword evidence="2 5" id="KW-0812">Transmembrane</keyword>
<dbReference type="EMBL" id="BARS01003273">
    <property type="protein sequence ID" value="GAF80304.1"/>
    <property type="molecule type" value="Genomic_DNA"/>
</dbReference>
<dbReference type="NCBIfam" id="NF004741">
    <property type="entry name" value="PRK06076.1-2"/>
    <property type="match status" value="1"/>
</dbReference>
<evidence type="ECO:0000256" key="1">
    <source>
        <dbReference type="ARBA" id="ARBA00004141"/>
    </source>
</evidence>
<feature type="transmembrane region" description="Helical" evidence="5">
    <location>
        <begin position="127"/>
        <end position="148"/>
    </location>
</feature>
<reference evidence="6" key="1">
    <citation type="journal article" date="2014" name="Front. Microbiol.">
        <title>High frequency of phylogenetically diverse reductive dehalogenase-homologous genes in deep subseafloor sedimentary metagenomes.</title>
        <authorList>
            <person name="Kawai M."/>
            <person name="Futagami T."/>
            <person name="Toyoda A."/>
            <person name="Takaki Y."/>
            <person name="Nishi S."/>
            <person name="Hori S."/>
            <person name="Arai W."/>
            <person name="Tsubouchi T."/>
            <person name="Morono Y."/>
            <person name="Uchiyama I."/>
            <person name="Ito T."/>
            <person name="Fujiyama A."/>
            <person name="Inagaki F."/>
            <person name="Takami H."/>
        </authorList>
    </citation>
    <scope>NUCLEOTIDE SEQUENCE</scope>
    <source>
        <strain evidence="6">Expedition CK06-06</strain>
    </source>
</reference>
<feature type="transmembrane region" description="Helical" evidence="5">
    <location>
        <begin position="339"/>
        <end position="356"/>
    </location>
</feature>